<dbReference type="Pfam" id="PF02668">
    <property type="entry name" value="TauD"/>
    <property type="match status" value="1"/>
</dbReference>
<dbReference type="GO" id="GO:0051213">
    <property type="term" value="F:dioxygenase activity"/>
    <property type="evidence" value="ECO:0007669"/>
    <property type="project" value="UniProtKB-KW"/>
</dbReference>
<dbReference type="InterPro" id="IPR042098">
    <property type="entry name" value="TauD-like_sf"/>
</dbReference>
<evidence type="ECO:0000256" key="1">
    <source>
        <dbReference type="ARBA" id="ARBA00001954"/>
    </source>
</evidence>
<keyword evidence="5" id="KW-0560">Oxidoreductase</keyword>
<proteinExistence type="inferred from homology"/>
<dbReference type="OrthoDB" id="406634at2759"/>
<dbReference type="Gene3D" id="3.60.130.10">
    <property type="entry name" value="Clavaminate synthase-like"/>
    <property type="match status" value="1"/>
</dbReference>
<evidence type="ECO:0000313" key="8">
    <source>
        <dbReference type="EMBL" id="GMI42791.1"/>
    </source>
</evidence>
<evidence type="ECO:0000256" key="2">
    <source>
        <dbReference type="ARBA" id="ARBA00008654"/>
    </source>
</evidence>
<evidence type="ECO:0000256" key="5">
    <source>
        <dbReference type="ARBA" id="ARBA00023002"/>
    </source>
</evidence>
<keyword evidence="9" id="KW-1185">Reference proteome</keyword>
<dbReference type="PANTHER" id="PTHR10696">
    <property type="entry name" value="GAMMA-BUTYROBETAINE HYDROXYLASE-RELATED"/>
    <property type="match status" value="1"/>
</dbReference>
<comment type="caution">
    <text evidence="8">The sequence shown here is derived from an EMBL/GenBank/DDBJ whole genome shotgun (WGS) entry which is preliminary data.</text>
</comment>
<gene>
    <name evidence="8" type="ORF">TrCOL_g3829</name>
</gene>
<dbReference type="InterPro" id="IPR050411">
    <property type="entry name" value="AlphaKG_dependent_hydroxylases"/>
</dbReference>
<comment type="similarity">
    <text evidence="2">Belongs to the gamma-BBH/TMLD family.</text>
</comment>
<accession>A0A9W7GFQ8</accession>
<protein>
    <recommendedName>
        <fullName evidence="7">TauD/TfdA-like domain-containing protein</fullName>
    </recommendedName>
</protein>
<dbReference type="GO" id="GO:0005739">
    <property type="term" value="C:mitochondrion"/>
    <property type="evidence" value="ECO:0007669"/>
    <property type="project" value="TreeGrafter"/>
</dbReference>
<keyword evidence="6" id="KW-0408">Iron</keyword>
<evidence type="ECO:0000313" key="9">
    <source>
        <dbReference type="Proteomes" id="UP001165065"/>
    </source>
</evidence>
<organism evidence="8 9">
    <name type="scientific">Triparma columacea</name>
    <dbReference type="NCBI Taxonomy" id="722753"/>
    <lineage>
        <taxon>Eukaryota</taxon>
        <taxon>Sar</taxon>
        <taxon>Stramenopiles</taxon>
        <taxon>Ochrophyta</taxon>
        <taxon>Bolidophyceae</taxon>
        <taxon>Parmales</taxon>
        <taxon>Triparmaceae</taxon>
        <taxon>Triparma</taxon>
    </lineage>
</organism>
<evidence type="ECO:0000259" key="7">
    <source>
        <dbReference type="Pfam" id="PF02668"/>
    </source>
</evidence>
<comment type="cofactor">
    <cofactor evidence="1">
        <name>Fe(2+)</name>
        <dbReference type="ChEBI" id="CHEBI:29033"/>
    </cofactor>
</comment>
<dbReference type="GO" id="GO:0046872">
    <property type="term" value="F:metal ion binding"/>
    <property type="evidence" value="ECO:0007669"/>
    <property type="project" value="UniProtKB-KW"/>
</dbReference>
<dbReference type="AlphaFoldDB" id="A0A9W7GFQ8"/>
<evidence type="ECO:0000256" key="3">
    <source>
        <dbReference type="ARBA" id="ARBA00022723"/>
    </source>
</evidence>
<keyword evidence="3" id="KW-0479">Metal-binding</keyword>
<sequence length="424" mass="46518">MVDDYTIHPTTPKPKHTEEGTFTANHVLYNDPEVAHVSIGRITGFGGEGEPGEEESGDFVRLVDFEAGGKVHVYDLTFVARWWGEGGHGYGHIRNLDTSCLSSSTSASPTARNPPPVVPSIPYSAALSSPPLLRSYISSHYACIVTGCPSPPPSSLYSDSTPLPPHLPHPPTPSCPPTLHLQYALTSSPPSHSTLYGPLFNVYSRSNAHNVAYTGEGLPLHQDLCYYESPPGYQLLQCARSNRSVWGGESTLGDLFKAAEVIRDRDREAFEALTKVPQTWCKQRGVGGDRGADMVYEDVVIRTHGITGEVITVRWAPMFEGVNVRYEGVDYEEFERAKKAFKDVLDEGTWKGRLGEGDCLVFNNRVMAHGRMPFEVLEGEEEEWEDGITRWMQGCYGGIDEGGMERRLDGNGGRGILGNGTRGL</sequence>
<name>A0A9W7GFQ8_9STRA</name>
<dbReference type="InterPro" id="IPR003819">
    <property type="entry name" value="TauD/TfdA-like"/>
</dbReference>
<evidence type="ECO:0000256" key="4">
    <source>
        <dbReference type="ARBA" id="ARBA00022964"/>
    </source>
</evidence>
<dbReference type="Proteomes" id="UP001165065">
    <property type="component" value="Unassembled WGS sequence"/>
</dbReference>
<dbReference type="SUPFAM" id="SSF51197">
    <property type="entry name" value="Clavaminate synthase-like"/>
    <property type="match status" value="1"/>
</dbReference>
<dbReference type="EMBL" id="BRYA01000181">
    <property type="protein sequence ID" value="GMI42791.1"/>
    <property type="molecule type" value="Genomic_DNA"/>
</dbReference>
<evidence type="ECO:0000256" key="6">
    <source>
        <dbReference type="ARBA" id="ARBA00023004"/>
    </source>
</evidence>
<dbReference type="GO" id="GO:0045329">
    <property type="term" value="P:carnitine biosynthetic process"/>
    <property type="evidence" value="ECO:0007669"/>
    <property type="project" value="TreeGrafter"/>
</dbReference>
<reference evidence="9" key="1">
    <citation type="journal article" date="2023" name="Commun. Biol.">
        <title>Genome analysis of Parmales, the sister group of diatoms, reveals the evolutionary specialization of diatoms from phago-mixotrophs to photoautotrophs.</title>
        <authorList>
            <person name="Ban H."/>
            <person name="Sato S."/>
            <person name="Yoshikawa S."/>
            <person name="Yamada K."/>
            <person name="Nakamura Y."/>
            <person name="Ichinomiya M."/>
            <person name="Sato N."/>
            <person name="Blanc-Mathieu R."/>
            <person name="Endo H."/>
            <person name="Kuwata A."/>
            <person name="Ogata H."/>
        </authorList>
    </citation>
    <scope>NUCLEOTIDE SEQUENCE [LARGE SCALE GENOMIC DNA]</scope>
</reference>
<keyword evidence="4" id="KW-0223">Dioxygenase</keyword>
<dbReference type="PANTHER" id="PTHR10696:SF25">
    <property type="entry name" value="OXIDOREDUCTASE AIM17-RELATED"/>
    <property type="match status" value="1"/>
</dbReference>
<feature type="domain" description="TauD/TfdA-like" evidence="7">
    <location>
        <begin position="198"/>
        <end position="396"/>
    </location>
</feature>